<evidence type="ECO:0000256" key="2">
    <source>
        <dbReference type="ARBA" id="ARBA00022475"/>
    </source>
</evidence>
<reference evidence="7 8" key="1">
    <citation type="submission" date="2020-08" db="EMBL/GenBank/DDBJ databases">
        <title>Genomic Encyclopedia of Type Strains, Phase III (KMG-III): the genomes of soil and plant-associated and newly described type strains.</title>
        <authorList>
            <person name="Whitman W."/>
        </authorList>
    </citation>
    <scope>NUCLEOTIDE SEQUENCE [LARGE SCALE GENOMIC DNA]</scope>
    <source>
        <strain evidence="7 8">CECT 8960</strain>
    </source>
</reference>
<comment type="subcellular location">
    <subcellularLocation>
        <location evidence="1">Cell membrane</location>
        <topology evidence="1">Multi-pass membrane protein</topology>
    </subcellularLocation>
</comment>
<organism evidence="7 8">
    <name type="scientific">Actinophytocola algeriensis</name>
    <dbReference type="NCBI Taxonomy" id="1768010"/>
    <lineage>
        <taxon>Bacteria</taxon>
        <taxon>Bacillati</taxon>
        <taxon>Actinomycetota</taxon>
        <taxon>Actinomycetes</taxon>
        <taxon>Pseudonocardiales</taxon>
        <taxon>Pseudonocardiaceae</taxon>
    </lineage>
</organism>
<feature type="region of interest" description="Disordered" evidence="6">
    <location>
        <begin position="61"/>
        <end position="87"/>
    </location>
</feature>
<keyword evidence="2" id="KW-1003">Cell membrane</keyword>
<accession>A0A7W7VFZ5</accession>
<evidence type="ECO:0000256" key="4">
    <source>
        <dbReference type="ARBA" id="ARBA00022989"/>
    </source>
</evidence>
<name>A0A7W7VFZ5_9PSEU</name>
<keyword evidence="5" id="KW-0472">Membrane</keyword>
<keyword evidence="8" id="KW-1185">Reference proteome</keyword>
<evidence type="ECO:0000313" key="7">
    <source>
        <dbReference type="EMBL" id="MBB4908609.1"/>
    </source>
</evidence>
<dbReference type="GO" id="GO:0005886">
    <property type="term" value="C:plasma membrane"/>
    <property type="evidence" value="ECO:0007669"/>
    <property type="project" value="UniProtKB-SubCell"/>
</dbReference>
<dbReference type="InterPro" id="IPR019108">
    <property type="entry name" value="Caa3_assmbl_CtaG-rel"/>
</dbReference>
<gene>
    <name evidence="7" type="ORF">FHR82_004862</name>
</gene>
<proteinExistence type="predicted"/>
<protein>
    <submittedName>
        <fullName evidence="7">Uncharacterized protein</fullName>
    </submittedName>
</protein>
<evidence type="ECO:0000256" key="3">
    <source>
        <dbReference type="ARBA" id="ARBA00022692"/>
    </source>
</evidence>
<dbReference type="RefSeq" id="WP_221464211.1">
    <property type="nucleotide sequence ID" value="NZ_JACHJQ010000005.1"/>
</dbReference>
<keyword evidence="3" id="KW-0812">Transmembrane</keyword>
<sequence length="87" mass="9441">MHLHFLVAGYLFAWLIAGPDPAPHRPGVPARLVLLGVAIAVHATLAQLMYAGIAAPDQGADPEFGEIPRRRNMTSRPGYALRHHEPT</sequence>
<evidence type="ECO:0000256" key="6">
    <source>
        <dbReference type="SAM" id="MobiDB-lite"/>
    </source>
</evidence>
<dbReference type="Proteomes" id="UP000520767">
    <property type="component" value="Unassembled WGS sequence"/>
</dbReference>
<evidence type="ECO:0000256" key="5">
    <source>
        <dbReference type="ARBA" id="ARBA00023136"/>
    </source>
</evidence>
<evidence type="ECO:0000256" key="1">
    <source>
        <dbReference type="ARBA" id="ARBA00004651"/>
    </source>
</evidence>
<dbReference type="AlphaFoldDB" id="A0A7W7VFZ5"/>
<comment type="caution">
    <text evidence="7">The sequence shown here is derived from an EMBL/GenBank/DDBJ whole genome shotgun (WGS) entry which is preliminary data.</text>
</comment>
<dbReference type="Pfam" id="PF09678">
    <property type="entry name" value="Caa3_CtaG"/>
    <property type="match status" value="1"/>
</dbReference>
<dbReference type="EMBL" id="JACHJQ010000005">
    <property type="protein sequence ID" value="MBB4908609.1"/>
    <property type="molecule type" value="Genomic_DNA"/>
</dbReference>
<evidence type="ECO:0000313" key="8">
    <source>
        <dbReference type="Proteomes" id="UP000520767"/>
    </source>
</evidence>
<keyword evidence="4" id="KW-1133">Transmembrane helix</keyword>